<dbReference type="AlphaFoldDB" id="A0A150IIJ2"/>
<evidence type="ECO:0000313" key="5">
    <source>
        <dbReference type="Proteomes" id="UP000092401"/>
    </source>
</evidence>
<dbReference type="Proteomes" id="UP000091929">
    <property type="component" value="Unassembled WGS sequence"/>
</dbReference>
<sequence>MKMNKKGIKILRSLLAIKGFPQKNKIAEETGLSIQTVTPFINKMIDDGIVKGFSAIIEPDKLGYHQVHFLLNIEKGTNEEAINFLKNMDRVLYVTSGFGNSDCQLVVAIPADRTDLIPSYMESMRQSGIFKSEMSIHVVTKSHFPLPDFLRNEDLD</sequence>
<organism evidence="1 5">
    <name type="scientific">Candidatus Methanofastidiosum methylothiophilum</name>
    <dbReference type="NCBI Taxonomy" id="1705564"/>
    <lineage>
        <taxon>Archaea</taxon>
        <taxon>Methanobacteriati</taxon>
        <taxon>Methanobacteriota</taxon>
        <taxon>Stenosarchaea group</taxon>
        <taxon>Candidatus Methanofastidiosia</taxon>
        <taxon>Candidatus Methanofastidiosales</taxon>
        <taxon>Candidatus Methanofastidiosaceae</taxon>
        <taxon>Candidatus Methanofastidiosum</taxon>
    </lineage>
</organism>
<evidence type="ECO:0000313" key="3">
    <source>
        <dbReference type="EMBL" id="KYC49489.1"/>
    </source>
</evidence>
<dbReference type="Gene3D" id="1.10.10.10">
    <property type="entry name" value="Winged helix-like DNA-binding domain superfamily/Winged helix DNA-binding domain"/>
    <property type="match status" value="1"/>
</dbReference>
<evidence type="ECO:0000313" key="2">
    <source>
        <dbReference type="EMBL" id="KYC46795.1"/>
    </source>
</evidence>
<dbReference type="EMBL" id="LNGE01000047">
    <property type="protein sequence ID" value="KYC44688.1"/>
    <property type="molecule type" value="Genomic_DNA"/>
</dbReference>
<dbReference type="InterPro" id="IPR019888">
    <property type="entry name" value="Tscrpt_reg_AsnC-like"/>
</dbReference>
<dbReference type="Proteomes" id="UP000092403">
    <property type="component" value="Unassembled WGS sequence"/>
</dbReference>
<gene>
    <name evidence="1" type="primary">ptr1</name>
    <name evidence="1" type="ORF">APG10_01507</name>
    <name evidence="2" type="ORF">APG11_01667</name>
    <name evidence="3" type="ORF">APG12_01452</name>
</gene>
<evidence type="ECO:0000313" key="1">
    <source>
        <dbReference type="EMBL" id="KYC44688.1"/>
    </source>
</evidence>
<protein>
    <submittedName>
        <fullName evidence="1">HTH-type transcriptional regulator Ptr1</fullName>
    </submittedName>
</protein>
<evidence type="ECO:0000313" key="4">
    <source>
        <dbReference type="Proteomes" id="UP000091929"/>
    </source>
</evidence>
<reference evidence="4 5" key="1">
    <citation type="journal article" date="2016" name="ISME J.">
        <title>Chasing the elusive Euryarchaeota class WSA2: genomes reveal a uniquely fastidious methyl-reducing methanogen.</title>
        <authorList>
            <person name="Nobu M.K."/>
            <person name="Narihiro T."/>
            <person name="Kuroda K."/>
            <person name="Mei R."/>
            <person name="Liu W.T."/>
        </authorList>
    </citation>
    <scope>NUCLEOTIDE SEQUENCE [LARGE SCALE GENOMIC DNA]</scope>
    <source>
        <strain evidence="1">B03fssc0709_Meth_Bin005</strain>
        <strain evidence="2">B15fssc0709_Meth_Bin003</strain>
        <strain evidence="3">BMIXfssc0709_Meth_Bin006</strain>
    </source>
</reference>
<proteinExistence type="predicted"/>
<dbReference type="Proteomes" id="UP000092401">
    <property type="component" value="Unassembled WGS sequence"/>
</dbReference>
<dbReference type="SUPFAM" id="SSF46785">
    <property type="entry name" value="Winged helix' DNA-binding domain"/>
    <property type="match status" value="1"/>
</dbReference>
<dbReference type="Pfam" id="PF13412">
    <property type="entry name" value="HTH_24"/>
    <property type="match status" value="1"/>
</dbReference>
<dbReference type="InterPro" id="IPR036390">
    <property type="entry name" value="WH_DNA-bd_sf"/>
</dbReference>
<name>A0A150IIJ2_9EURY</name>
<comment type="caution">
    <text evidence="1">The sequence shown here is derived from an EMBL/GenBank/DDBJ whole genome shotgun (WGS) entry which is preliminary data.</text>
</comment>
<dbReference type="EMBL" id="LNJC01000034">
    <property type="protein sequence ID" value="KYC49489.1"/>
    <property type="molecule type" value="Genomic_DNA"/>
</dbReference>
<dbReference type="InterPro" id="IPR036388">
    <property type="entry name" value="WH-like_DNA-bd_sf"/>
</dbReference>
<accession>A0A150IWV5</accession>
<dbReference type="SMART" id="SM00344">
    <property type="entry name" value="HTH_ASNC"/>
    <property type="match status" value="1"/>
</dbReference>
<accession>A0A150IIJ2</accession>
<accession>A0A150IPQ2</accession>
<dbReference type="EMBL" id="LNGF01000045">
    <property type="protein sequence ID" value="KYC46795.1"/>
    <property type="molecule type" value="Genomic_DNA"/>
</dbReference>